<proteinExistence type="predicted"/>
<dbReference type="EMBL" id="KN848903">
    <property type="protein sequence ID" value="KIR58814.1"/>
    <property type="molecule type" value="Genomic_DNA"/>
</dbReference>
<organism evidence="1 2">
    <name type="scientific">Cryptococcus bacillisporus CA1873</name>
    <dbReference type="NCBI Taxonomy" id="1296111"/>
    <lineage>
        <taxon>Eukaryota</taxon>
        <taxon>Fungi</taxon>
        <taxon>Dikarya</taxon>
        <taxon>Basidiomycota</taxon>
        <taxon>Agaricomycotina</taxon>
        <taxon>Tremellomycetes</taxon>
        <taxon>Tremellales</taxon>
        <taxon>Cryptococcaceae</taxon>
        <taxon>Cryptococcus</taxon>
        <taxon>Cryptococcus gattii species complex</taxon>
    </lineage>
</organism>
<evidence type="ECO:0000313" key="1">
    <source>
        <dbReference type="EMBL" id="KIR58814.1"/>
    </source>
</evidence>
<reference evidence="1 2" key="1">
    <citation type="submission" date="2015-01" db="EMBL/GenBank/DDBJ databases">
        <title>The Genome Sequence of Cryptococcus gattii CA1873.</title>
        <authorList>
            <consortium name="The Broad Institute Genomics Platform"/>
            <person name="Cuomo C."/>
            <person name="Litvintseva A."/>
            <person name="Chen Y."/>
            <person name="Heitman J."/>
            <person name="Sun S."/>
            <person name="Springer D."/>
            <person name="Dromer F."/>
            <person name="Young S."/>
            <person name="Zeng Q."/>
            <person name="Gargeya S."/>
            <person name="Abouelleil A."/>
            <person name="Alvarado L."/>
            <person name="Chapman S.B."/>
            <person name="Gainer-Dewar J."/>
            <person name="Goldberg J."/>
            <person name="Griggs A."/>
            <person name="Gujja S."/>
            <person name="Hansen M."/>
            <person name="Howarth C."/>
            <person name="Imamovic A."/>
            <person name="Larimer J."/>
            <person name="Murphy C."/>
            <person name="Naylor J."/>
            <person name="Pearson M."/>
            <person name="Priest M."/>
            <person name="Roberts A."/>
            <person name="Saif S."/>
            <person name="Shea T."/>
            <person name="Sykes S."/>
            <person name="Wortman J."/>
            <person name="Nusbaum C."/>
            <person name="Birren B."/>
        </authorList>
    </citation>
    <scope>NUCLEOTIDE SEQUENCE [LARGE SCALE GENOMIC DNA]</scope>
    <source>
        <strain evidence="1 2">CA1873</strain>
    </source>
</reference>
<evidence type="ECO:0000313" key="2">
    <source>
        <dbReference type="Proteomes" id="UP000053800"/>
    </source>
</evidence>
<gene>
    <name evidence="1" type="ORF">I314_05226</name>
</gene>
<protein>
    <submittedName>
        <fullName evidence="1">Uncharacterized protein</fullName>
    </submittedName>
</protein>
<sequence>MRLLIPCLLQNFYPGVQLCEQMEIEMEEIFRHERVMSGFYEDYPETSSSNRALPSPPRIEEIYMRLRLSAEKDPVLHP</sequence>
<keyword evidence="2" id="KW-1185">Reference proteome</keyword>
<dbReference type="Proteomes" id="UP000053800">
    <property type="component" value="Unassembled WGS sequence"/>
</dbReference>
<accession>A0ABR5B5F2</accession>
<name>A0ABR5B5F2_CRYGA</name>